<dbReference type="InterPro" id="IPR027417">
    <property type="entry name" value="P-loop_NTPase"/>
</dbReference>
<dbReference type="AlphaFoldDB" id="A0A0F9AVV1"/>
<dbReference type="InterPro" id="IPR001672">
    <property type="entry name" value="G6P_Isomerase"/>
</dbReference>
<proteinExistence type="predicted"/>
<reference evidence="1" key="1">
    <citation type="journal article" date="2015" name="Nature">
        <title>Complex archaea that bridge the gap between prokaryotes and eukaryotes.</title>
        <authorList>
            <person name="Spang A."/>
            <person name="Saw J.H."/>
            <person name="Jorgensen S.L."/>
            <person name="Zaremba-Niedzwiedzka K."/>
            <person name="Martijn J."/>
            <person name="Lind A.E."/>
            <person name="van Eijk R."/>
            <person name="Schleper C."/>
            <person name="Guy L."/>
            <person name="Ettema T.J."/>
        </authorList>
    </citation>
    <scope>NUCLEOTIDE SEQUENCE</scope>
</reference>
<dbReference type="EMBL" id="LAZR01040755">
    <property type="protein sequence ID" value="KKL13699.1"/>
    <property type="molecule type" value="Genomic_DNA"/>
</dbReference>
<dbReference type="InterPro" id="IPR046348">
    <property type="entry name" value="SIS_dom_sf"/>
</dbReference>
<dbReference type="SUPFAM" id="SSF53697">
    <property type="entry name" value="SIS domain"/>
    <property type="match status" value="1"/>
</dbReference>
<evidence type="ECO:0000313" key="1">
    <source>
        <dbReference type="EMBL" id="KKL13699.1"/>
    </source>
</evidence>
<name>A0A0F9AVV1_9ZZZZ</name>
<dbReference type="GO" id="GO:0006096">
    <property type="term" value="P:glycolytic process"/>
    <property type="evidence" value="ECO:0007669"/>
    <property type="project" value="InterPro"/>
</dbReference>
<comment type="caution">
    <text evidence="1">The sequence shown here is derived from an EMBL/GenBank/DDBJ whole genome shotgun (WGS) entry which is preliminary data.</text>
</comment>
<accession>A0A0F9AVV1</accession>
<feature type="non-terminal residue" evidence="1">
    <location>
        <position position="1"/>
    </location>
</feature>
<dbReference type="Pfam" id="PF00342">
    <property type="entry name" value="PGI"/>
    <property type="match status" value="1"/>
</dbReference>
<organism evidence="1">
    <name type="scientific">marine sediment metagenome</name>
    <dbReference type="NCBI Taxonomy" id="412755"/>
    <lineage>
        <taxon>unclassified sequences</taxon>
        <taxon>metagenomes</taxon>
        <taxon>ecological metagenomes</taxon>
    </lineage>
</organism>
<gene>
    <name evidence="1" type="ORF">LCGC14_2523140</name>
</gene>
<dbReference type="Gene3D" id="3.40.50.10490">
    <property type="entry name" value="Glucose-6-phosphate isomerase like protein, domain 1"/>
    <property type="match status" value="1"/>
</dbReference>
<sequence>QLIPVDFILPLSSHSNAEQHLHLVANCLAQAEALMDGQDQATARAALIEAGTAPDEADRMAAIVFLPAVRRILDRTNQRRQTLLFSAALDGDVAVLKWTVRAVFLKGDDKPALFDNGVWELVSGTGSFEGMAGVGALVIKPAEGEDRRFILTGEIGEAP</sequence>
<dbReference type="GO" id="GO:0097367">
    <property type="term" value="F:carbohydrate derivative binding"/>
    <property type="evidence" value="ECO:0007669"/>
    <property type="project" value="InterPro"/>
</dbReference>
<dbReference type="SUPFAM" id="SSF52540">
    <property type="entry name" value="P-loop containing nucleoside triphosphate hydrolases"/>
    <property type="match status" value="1"/>
</dbReference>
<dbReference type="GO" id="GO:0006094">
    <property type="term" value="P:gluconeogenesis"/>
    <property type="evidence" value="ECO:0007669"/>
    <property type="project" value="InterPro"/>
</dbReference>
<dbReference type="GO" id="GO:0004347">
    <property type="term" value="F:glucose-6-phosphate isomerase activity"/>
    <property type="evidence" value="ECO:0007669"/>
    <property type="project" value="InterPro"/>
</dbReference>
<protein>
    <submittedName>
        <fullName evidence="1">Uncharacterized protein</fullName>
    </submittedName>
</protein>